<dbReference type="Pfam" id="PF01408">
    <property type="entry name" value="GFO_IDH_MocA"/>
    <property type="match status" value="1"/>
</dbReference>
<gene>
    <name evidence="5" type="ORF">EDC38_3199</name>
</gene>
<protein>
    <submittedName>
        <fullName evidence="5">Putative dehydrogenase</fullName>
    </submittedName>
</protein>
<keyword evidence="2" id="KW-0560">Oxidoreductase</keyword>
<name>A0A3N1NB07_9GAMM</name>
<keyword evidence="6" id="KW-1185">Reference proteome</keyword>
<dbReference type="SUPFAM" id="SSF55347">
    <property type="entry name" value="Glyceraldehyde-3-phosphate dehydrogenase-like, C-terminal domain"/>
    <property type="match status" value="1"/>
</dbReference>
<accession>A0A3N1NB07</accession>
<evidence type="ECO:0000259" key="3">
    <source>
        <dbReference type="Pfam" id="PF01408"/>
    </source>
</evidence>
<dbReference type="Proteomes" id="UP000273643">
    <property type="component" value="Unassembled WGS sequence"/>
</dbReference>
<dbReference type="RefSeq" id="WP_123639544.1">
    <property type="nucleotide sequence ID" value="NZ_JBHYFO010000028.1"/>
</dbReference>
<dbReference type="GO" id="GO:0016491">
    <property type="term" value="F:oxidoreductase activity"/>
    <property type="evidence" value="ECO:0007669"/>
    <property type="project" value="UniProtKB-KW"/>
</dbReference>
<dbReference type="OrthoDB" id="9781031at2"/>
<reference evidence="5 6" key="1">
    <citation type="submission" date="2018-11" db="EMBL/GenBank/DDBJ databases">
        <title>Genomic Encyclopedia of Type Strains, Phase IV (KMG-IV): sequencing the most valuable type-strain genomes for metagenomic binning, comparative biology and taxonomic classification.</title>
        <authorList>
            <person name="Goeker M."/>
        </authorList>
    </citation>
    <scope>NUCLEOTIDE SEQUENCE [LARGE SCALE GENOMIC DNA]</scope>
    <source>
        <strain evidence="5 6">DSM 16974</strain>
    </source>
</reference>
<dbReference type="Gene3D" id="3.30.360.10">
    <property type="entry name" value="Dihydrodipicolinate Reductase, domain 2"/>
    <property type="match status" value="1"/>
</dbReference>
<organism evidence="5 6">
    <name type="scientific">Marinimicrobium koreense</name>
    <dbReference type="NCBI Taxonomy" id="306545"/>
    <lineage>
        <taxon>Bacteria</taxon>
        <taxon>Pseudomonadati</taxon>
        <taxon>Pseudomonadota</taxon>
        <taxon>Gammaproteobacteria</taxon>
        <taxon>Cellvibrionales</taxon>
        <taxon>Cellvibrionaceae</taxon>
        <taxon>Marinimicrobium</taxon>
    </lineage>
</organism>
<evidence type="ECO:0000313" key="5">
    <source>
        <dbReference type="EMBL" id="ROQ17084.1"/>
    </source>
</evidence>
<evidence type="ECO:0000313" key="6">
    <source>
        <dbReference type="Proteomes" id="UP000273643"/>
    </source>
</evidence>
<dbReference type="EMBL" id="RJUK01000004">
    <property type="protein sequence ID" value="ROQ17084.1"/>
    <property type="molecule type" value="Genomic_DNA"/>
</dbReference>
<dbReference type="Gene3D" id="3.40.50.720">
    <property type="entry name" value="NAD(P)-binding Rossmann-like Domain"/>
    <property type="match status" value="1"/>
</dbReference>
<evidence type="ECO:0000259" key="4">
    <source>
        <dbReference type="Pfam" id="PF22725"/>
    </source>
</evidence>
<feature type="domain" description="Gfo/Idh/MocA-like oxidoreductase N-terminal" evidence="3">
    <location>
        <begin position="4"/>
        <end position="119"/>
    </location>
</feature>
<evidence type="ECO:0000256" key="2">
    <source>
        <dbReference type="ARBA" id="ARBA00023002"/>
    </source>
</evidence>
<evidence type="ECO:0000256" key="1">
    <source>
        <dbReference type="ARBA" id="ARBA00010928"/>
    </source>
</evidence>
<dbReference type="InterPro" id="IPR055170">
    <property type="entry name" value="GFO_IDH_MocA-like_dom"/>
</dbReference>
<comment type="similarity">
    <text evidence="1">Belongs to the Gfo/Idh/MocA family.</text>
</comment>
<dbReference type="InterPro" id="IPR036291">
    <property type="entry name" value="NAD(P)-bd_dom_sf"/>
</dbReference>
<proteinExistence type="inferred from homology"/>
<dbReference type="GO" id="GO:0000166">
    <property type="term" value="F:nucleotide binding"/>
    <property type="evidence" value="ECO:0007669"/>
    <property type="project" value="InterPro"/>
</dbReference>
<feature type="domain" description="GFO/IDH/MocA-like oxidoreductase" evidence="4">
    <location>
        <begin position="133"/>
        <end position="249"/>
    </location>
</feature>
<dbReference type="AlphaFoldDB" id="A0A3N1NB07"/>
<dbReference type="PANTHER" id="PTHR22604">
    <property type="entry name" value="OXIDOREDUCTASES"/>
    <property type="match status" value="1"/>
</dbReference>
<sequence>MNKIRWGVLSTANIGRKKVIPAIQASERGEVVAVGSRSEDSARAFADELGIPVAHGSYEALLADPNIDAIYNPLPNHLHVPLSIQALEAGKHVLCEKPISLDVKDLQALKAAAKAHPKQKLMEAFMYRFHPQWQHVREWLERGDLGQVRTYTAFFAYNNRDDENIRNLPDIGGGGLMDIGCYGISSARHVYGAEPVRVVGSVQPLAGYEVDCLTSAIMEFPDGTATFTVTTKTEATQWAEIHGEKGMIRLEKPFNPEPGDENRVTLVISGEKQTFSFPEPNQYQLMVDAFSQSIQEDTPAPTPLWDAEANMRIIDALFTSSDESRWVNLD</sequence>
<dbReference type="Pfam" id="PF22725">
    <property type="entry name" value="GFO_IDH_MocA_C3"/>
    <property type="match status" value="1"/>
</dbReference>
<comment type="caution">
    <text evidence="5">The sequence shown here is derived from an EMBL/GenBank/DDBJ whole genome shotgun (WGS) entry which is preliminary data.</text>
</comment>
<dbReference type="SUPFAM" id="SSF51735">
    <property type="entry name" value="NAD(P)-binding Rossmann-fold domains"/>
    <property type="match status" value="1"/>
</dbReference>
<dbReference type="PANTHER" id="PTHR22604:SF105">
    <property type="entry name" value="TRANS-1,2-DIHYDROBENZENE-1,2-DIOL DEHYDROGENASE"/>
    <property type="match status" value="1"/>
</dbReference>
<dbReference type="InterPro" id="IPR000683">
    <property type="entry name" value="Gfo/Idh/MocA-like_OxRdtase_N"/>
</dbReference>
<dbReference type="InterPro" id="IPR050984">
    <property type="entry name" value="Gfo/Idh/MocA_domain"/>
</dbReference>